<evidence type="ECO:0000313" key="5">
    <source>
        <dbReference type="Proteomes" id="UP000838308"/>
    </source>
</evidence>
<dbReference type="PANTHER" id="PTHR11527">
    <property type="entry name" value="HEAT-SHOCK PROTEIN 20 FAMILY MEMBER"/>
    <property type="match status" value="1"/>
</dbReference>
<dbReference type="Pfam" id="PF00011">
    <property type="entry name" value="HSP20"/>
    <property type="match status" value="1"/>
</dbReference>
<dbReference type="SUPFAM" id="SSF49764">
    <property type="entry name" value="HSP20-like chaperones"/>
    <property type="match status" value="1"/>
</dbReference>
<dbReference type="PROSITE" id="PS01031">
    <property type="entry name" value="SHSP"/>
    <property type="match status" value="1"/>
</dbReference>
<sequence length="151" mass="17702">MEIDKLKKWADNAQKFQSEEFWNNIFDTQNKNSTSGSPGTMVTELFPKCDLYETDTELVVEAEIPGLLKENLHICIHHQLLSITGEFKTLKQNRKYFIKERPNRKFKKEISLPYPVIIQQVKSEIRYGILSIKMPINKEDIENIPINFNQS</sequence>
<dbReference type="InterPro" id="IPR031107">
    <property type="entry name" value="Small_HSP"/>
</dbReference>
<comment type="caution">
    <text evidence="4">The sequence shown here is derived from an EMBL/GenBank/DDBJ whole genome shotgun (WGS) entry which is preliminary data.</text>
</comment>
<proteinExistence type="inferred from homology"/>
<dbReference type="EMBL" id="CALBWS010000050">
    <property type="protein sequence ID" value="CAH2717492.1"/>
    <property type="molecule type" value="Genomic_DNA"/>
</dbReference>
<keyword evidence="5" id="KW-1185">Reference proteome</keyword>
<organism evidence="4 5">
    <name type="scientific">Neobacillus rhizosphaerae</name>
    <dbReference type="NCBI Taxonomy" id="2880965"/>
    <lineage>
        <taxon>Bacteria</taxon>
        <taxon>Bacillati</taxon>
        <taxon>Bacillota</taxon>
        <taxon>Bacilli</taxon>
        <taxon>Bacillales</taxon>
        <taxon>Bacillaceae</taxon>
        <taxon>Neobacillus</taxon>
    </lineage>
</organism>
<name>A0ABM9EXR8_9BACI</name>
<dbReference type="InterPro" id="IPR002068">
    <property type="entry name" value="A-crystallin/Hsp20_dom"/>
</dbReference>
<protein>
    <recommendedName>
        <fullName evidence="3">SHSP domain-containing protein</fullName>
    </recommendedName>
</protein>
<accession>A0ABM9EXR8</accession>
<gene>
    <name evidence="4" type="ORF">BACCIP111895_04706</name>
</gene>
<feature type="domain" description="SHSP" evidence="3">
    <location>
        <begin position="40"/>
        <end position="149"/>
    </location>
</feature>
<dbReference type="Gene3D" id="2.60.40.790">
    <property type="match status" value="1"/>
</dbReference>
<evidence type="ECO:0000313" key="4">
    <source>
        <dbReference type="EMBL" id="CAH2717492.1"/>
    </source>
</evidence>
<dbReference type="InterPro" id="IPR008978">
    <property type="entry name" value="HSP20-like_chaperone"/>
</dbReference>
<reference evidence="4" key="1">
    <citation type="submission" date="2022-04" db="EMBL/GenBank/DDBJ databases">
        <authorList>
            <person name="Criscuolo A."/>
        </authorList>
    </citation>
    <scope>NUCLEOTIDE SEQUENCE</scope>
    <source>
        <strain evidence="4">CIP111895</strain>
    </source>
</reference>
<evidence type="ECO:0000256" key="1">
    <source>
        <dbReference type="PROSITE-ProRule" id="PRU00285"/>
    </source>
</evidence>
<comment type="similarity">
    <text evidence="1 2">Belongs to the small heat shock protein (HSP20) family.</text>
</comment>
<dbReference type="CDD" id="cd06464">
    <property type="entry name" value="ACD_sHsps-like"/>
    <property type="match status" value="1"/>
</dbReference>
<evidence type="ECO:0000256" key="2">
    <source>
        <dbReference type="RuleBase" id="RU003616"/>
    </source>
</evidence>
<evidence type="ECO:0000259" key="3">
    <source>
        <dbReference type="PROSITE" id="PS01031"/>
    </source>
</evidence>
<dbReference type="Proteomes" id="UP000838308">
    <property type="component" value="Unassembled WGS sequence"/>
</dbReference>